<dbReference type="Proteomes" id="UP000237662">
    <property type="component" value="Unassembled WGS sequence"/>
</dbReference>
<proteinExistence type="predicted"/>
<sequence length="234" mass="27292">MKNNISHQELYKRLNEVINKINIEEVTDAFLYSLSTRDLTYRPMLSSYVFAASIPTHNVKEVIYPSGNRACSFCGHCFTCDADDSDQLEIELARFGGVRIDQVYPVVYYLERFLQMPKVKPKVEDYNIFIEIIAKIQMLDALAKPRDLEKALSGTLKSNKWERQMLIDQLGVLGLLQTSIYKGYSHSYTTPNERVLPAVKSIDWRYPVCWWRGKDGIDMLVYKEYFNRFEELSK</sequence>
<protein>
    <submittedName>
        <fullName evidence="1">Uncharacterized protein</fullName>
    </submittedName>
</protein>
<dbReference type="RefSeq" id="WP_146088903.1">
    <property type="nucleotide sequence ID" value="NZ_PTJC01000011.1"/>
</dbReference>
<evidence type="ECO:0000313" key="1">
    <source>
        <dbReference type="EMBL" id="PPK83808.1"/>
    </source>
</evidence>
<gene>
    <name evidence="1" type="ORF">CLV84_4328</name>
</gene>
<dbReference type="AlphaFoldDB" id="A0A2S6HZQ2"/>
<reference evidence="1 2" key="1">
    <citation type="submission" date="2018-02" db="EMBL/GenBank/DDBJ databases">
        <title>Genomic Encyclopedia of Archaeal and Bacterial Type Strains, Phase II (KMG-II): from individual species to whole genera.</title>
        <authorList>
            <person name="Goeker M."/>
        </authorList>
    </citation>
    <scope>NUCLEOTIDE SEQUENCE [LARGE SCALE GENOMIC DNA]</scope>
    <source>
        <strain evidence="1 2">DSM 29526</strain>
    </source>
</reference>
<accession>A0A2S6HZQ2</accession>
<keyword evidence="2" id="KW-1185">Reference proteome</keyword>
<name>A0A2S6HZQ2_9BACT</name>
<dbReference type="EMBL" id="PTJC01000011">
    <property type="protein sequence ID" value="PPK83808.1"/>
    <property type="molecule type" value="Genomic_DNA"/>
</dbReference>
<evidence type="ECO:0000313" key="2">
    <source>
        <dbReference type="Proteomes" id="UP000237662"/>
    </source>
</evidence>
<organism evidence="1 2">
    <name type="scientific">Neolewinella xylanilytica</name>
    <dbReference type="NCBI Taxonomy" id="1514080"/>
    <lineage>
        <taxon>Bacteria</taxon>
        <taxon>Pseudomonadati</taxon>
        <taxon>Bacteroidota</taxon>
        <taxon>Saprospiria</taxon>
        <taxon>Saprospirales</taxon>
        <taxon>Lewinellaceae</taxon>
        <taxon>Neolewinella</taxon>
    </lineage>
</organism>
<dbReference type="OrthoDB" id="2730767at2"/>
<comment type="caution">
    <text evidence="1">The sequence shown here is derived from an EMBL/GenBank/DDBJ whole genome shotgun (WGS) entry which is preliminary data.</text>
</comment>